<dbReference type="VEuPathDB" id="FungiDB:SDRG_13850"/>
<dbReference type="STRING" id="1156394.T0R8V5"/>
<dbReference type="AlphaFoldDB" id="T0R8V5"/>
<protein>
    <recommendedName>
        <fullName evidence="2">DOT1 domain-containing protein</fullName>
    </recommendedName>
</protein>
<dbReference type="Gene3D" id="3.40.50.150">
    <property type="entry name" value="Vaccinia Virus protein VP39"/>
    <property type="match status" value="1"/>
</dbReference>
<dbReference type="OMA" id="YFASFHA"/>
<dbReference type="InterPro" id="IPR025789">
    <property type="entry name" value="DOT1_dom"/>
</dbReference>
<feature type="domain" description="DOT1" evidence="2">
    <location>
        <begin position="87"/>
        <end position="179"/>
    </location>
</feature>
<sequence length="347" mass="38189">MARPTATPDAALRRGPVTSEKPARKRRLETRVASVKKLKITKAPAKPLSDTRSAELAAEFVDHDVASVYKVIHKTTGALGGNAAGGAIYGEITRNSMGKILEYMQEHCELGRDSVFLDIGSGLGKPNFHASITPGVAISYGIELEDQRWQLSLSNLQGVLKTSALYPKVNPVIFTQGDITDALSLEPFSHVYSFDVGFPPAVMAHVAECFNESVSARYFISFHQPRKVLEQYGFEVDEIGRLGTSMAGSSEGHTVYFYRKTALPTRTKETKEKKVDPLFGAGFHVVQQGHDAVLSWVEAQFSQRFSQGRTRRQVQLAKAATPSSLREKKLETFYKVVRRGPASVKAK</sequence>
<dbReference type="InterPro" id="IPR029063">
    <property type="entry name" value="SAM-dependent_MTases_sf"/>
</dbReference>
<evidence type="ECO:0000256" key="1">
    <source>
        <dbReference type="SAM" id="MobiDB-lite"/>
    </source>
</evidence>
<evidence type="ECO:0000313" key="4">
    <source>
        <dbReference type="Proteomes" id="UP000030762"/>
    </source>
</evidence>
<dbReference type="SUPFAM" id="SSF53335">
    <property type="entry name" value="S-adenosyl-L-methionine-dependent methyltransferases"/>
    <property type="match status" value="1"/>
</dbReference>
<accession>T0R8V5</accession>
<keyword evidence="4" id="KW-1185">Reference proteome</keyword>
<gene>
    <name evidence="3" type="ORF">SDRG_13850</name>
</gene>
<reference evidence="3 4" key="1">
    <citation type="submission" date="2012-04" db="EMBL/GenBank/DDBJ databases">
        <title>The Genome Sequence of Saprolegnia declina VS20.</title>
        <authorList>
            <consortium name="The Broad Institute Genome Sequencing Platform"/>
            <person name="Russ C."/>
            <person name="Nusbaum C."/>
            <person name="Tyler B."/>
            <person name="van West P."/>
            <person name="Dieguez-Uribeondo J."/>
            <person name="de Bruijn I."/>
            <person name="Tripathy S."/>
            <person name="Jiang R."/>
            <person name="Young S.K."/>
            <person name="Zeng Q."/>
            <person name="Gargeya S."/>
            <person name="Fitzgerald M."/>
            <person name="Haas B."/>
            <person name="Abouelleil A."/>
            <person name="Alvarado L."/>
            <person name="Arachchi H.M."/>
            <person name="Berlin A."/>
            <person name="Chapman S.B."/>
            <person name="Goldberg J."/>
            <person name="Griggs A."/>
            <person name="Gujja S."/>
            <person name="Hansen M."/>
            <person name="Howarth C."/>
            <person name="Imamovic A."/>
            <person name="Larimer J."/>
            <person name="McCowen C."/>
            <person name="Montmayeur A."/>
            <person name="Murphy C."/>
            <person name="Neiman D."/>
            <person name="Pearson M."/>
            <person name="Priest M."/>
            <person name="Roberts A."/>
            <person name="Saif S."/>
            <person name="Shea T."/>
            <person name="Sisk P."/>
            <person name="Sykes S."/>
            <person name="Wortman J."/>
            <person name="Nusbaum C."/>
            <person name="Birren B."/>
        </authorList>
    </citation>
    <scope>NUCLEOTIDE SEQUENCE [LARGE SCALE GENOMIC DNA]</scope>
    <source>
        <strain evidence="3 4">VS20</strain>
    </source>
</reference>
<dbReference type="OrthoDB" id="443402at2759"/>
<proteinExistence type="predicted"/>
<name>T0R8V5_SAPDV</name>
<dbReference type="GO" id="GO:0031151">
    <property type="term" value="F:histone H3K79 methyltransferase activity"/>
    <property type="evidence" value="ECO:0007669"/>
    <property type="project" value="InterPro"/>
</dbReference>
<dbReference type="RefSeq" id="XP_008618171.1">
    <property type="nucleotide sequence ID" value="XM_008619949.1"/>
</dbReference>
<dbReference type="GeneID" id="19954577"/>
<dbReference type="InParanoid" id="T0R8V5"/>
<dbReference type="EMBL" id="JH767194">
    <property type="protein sequence ID" value="EQC28523.1"/>
    <property type="molecule type" value="Genomic_DNA"/>
</dbReference>
<organism evidence="3 4">
    <name type="scientific">Saprolegnia diclina (strain VS20)</name>
    <dbReference type="NCBI Taxonomy" id="1156394"/>
    <lineage>
        <taxon>Eukaryota</taxon>
        <taxon>Sar</taxon>
        <taxon>Stramenopiles</taxon>
        <taxon>Oomycota</taxon>
        <taxon>Saprolegniomycetes</taxon>
        <taxon>Saprolegniales</taxon>
        <taxon>Saprolegniaceae</taxon>
        <taxon>Saprolegnia</taxon>
    </lineage>
</organism>
<dbReference type="Proteomes" id="UP000030762">
    <property type="component" value="Unassembled WGS sequence"/>
</dbReference>
<dbReference type="Pfam" id="PF08123">
    <property type="entry name" value="DOT1"/>
    <property type="match status" value="1"/>
</dbReference>
<evidence type="ECO:0000313" key="3">
    <source>
        <dbReference type="EMBL" id="EQC28523.1"/>
    </source>
</evidence>
<evidence type="ECO:0000259" key="2">
    <source>
        <dbReference type="Pfam" id="PF08123"/>
    </source>
</evidence>
<dbReference type="eggNOG" id="ENOG502RZVU">
    <property type="taxonomic scope" value="Eukaryota"/>
</dbReference>
<feature type="region of interest" description="Disordered" evidence="1">
    <location>
        <begin position="1"/>
        <end position="28"/>
    </location>
</feature>